<organism evidence="1 2">
    <name type="scientific">Athelia psychrophila</name>
    <dbReference type="NCBI Taxonomy" id="1759441"/>
    <lineage>
        <taxon>Eukaryota</taxon>
        <taxon>Fungi</taxon>
        <taxon>Dikarya</taxon>
        <taxon>Basidiomycota</taxon>
        <taxon>Agaricomycotina</taxon>
        <taxon>Agaricomycetes</taxon>
        <taxon>Agaricomycetidae</taxon>
        <taxon>Atheliales</taxon>
        <taxon>Atheliaceae</taxon>
        <taxon>Athelia</taxon>
    </lineage>
</organism>
<name>A0A167XSI5_9AGAM</name>
<dbReference type="Proteomes" id="UP000076532">
    <property type="component" value="Unassembled WGS sequence"/>
</dbReference>
<keyword evidence="2" id="KW-1185">Reference proteome</keyword>
<evidence type="ECO:0000313" key="1">
    <source>
        <dbReference type="EMBL" id="KZP07521.1"/>
    </source>
</evidence>
<gene>
    <name evidence="1" type="ORF">FIBSPDRAFT_901997</name>
</gene>
<protein>
    <submittedName>
        <fullName evidence="1">Uncharacterized protein</fullName>
    </submittedName>
</protein>
<accession>A0A167XSI5</accession>
<evidence type="ECO:0000313" key="2">
    <source>
        <dbReference type="Proteomes" id="UP000076532"/>
    </source>
</evidence>
<dbReference type="EMBL" id="KV417748">
    <property type="protein sequence ID" value="KZP07521.1"/>
    <property type="molecule type" value="Genomic_DNA"/>
</dbReference>
<reference evidence="1 2" key="1">
    <citation type="journal article" date="2016" name="Mol. Biol. Evol.">
        <title>Comparative Genomics of Early-Diverging Mushroom-Forming Fungi Provides Insights into the Origins of Lignocellulose Decay Capabilities.</title>
        <authorList>
            <person name="Nagy L.G."/>
            <person name="Riley R."/>
            <person name="Tritt A."/>
            <person name="Adam C."/>
            <person name="Daum C."/>
            <person name="Floudas D."/>
            <person name="Sun H."/>
            <person name="Yadav J.S."/>
            <person name="Pangilinan J."/>
            <person name="Larsson K.H."/>
            <person name="Matsuura K."/>
            <person name="Barry K."/>
            <person name="Labutti K."/>
            <person name="Kuo R."/>
            <person name="Ohm R.A."/>
            <person name="Bhattacharya S.S."/>
            <person name="Shirouzu T."/>
            <person name="Yoshinaga Y."/>
            <person name="Martin F.M."/>
            <person name="Grigoriev I.V."/>
            <person name="Hibbett D.S."/>
        </authorList>
    </citation>
    <scope>NUCLEOTIDE SEQUENCE [LARGE SCALE GENOMIC DNA]</scope>
    <source>
        <strain evidence="1 2">CBS 109695</strain>
    </source>
</reference>
<dbReference type="AlphaFoldDB" id="A0A167XSI5"/>
<proteinExistence type="predicted"/>
<sequence>MSIITSSKPLITSSRVAYGIRSVHSWIRPFPSVADPRELDAARKTPGDFVCMGITMLVPRWRTFGEEGRRNARTVGHSTPVYPAAAGLPLLTGLPKMGNDVRNGPRDALVRRCYLGRPEMQARVGSRADVGSHDDAFHHLAPPEQAVKLHSAVPSVSIPFPSGRARVVDKVGWL</sequence>